<reference evidence="12 13" key="1">
    <citation type="submission" date="2019-03" db="EMBL/GenBank/DDBJ databases">
        <title>Genomic Encyclopedia of Type Strains, Phase IV (KMG-IV): sequencing the most valuable type-strain genomes for metagenomic binning, comparative biology and taxonomic classification.</title>
        <authorList>
            <person name="Goeker M."/>
        </authorList>
    </citation>
    <scope>NUCLEOTIDE SEQUENCE [LARGE SCALE GENOMIC DNA]</scope>
    <source>
        <strain evidence="12 13">DSM 14836</strain>
    </source>
</reference>
<dbReference type="Pfam" id="PF18030">
    <property type="entry name" value="Rimk_N"/>
    <property type="match status" value="1"/>
</dbReference>
<dbReference type="InterPro" id="IPR011761">
    <property type="entry name" value="ATP-grasp"/>
</dbReference>
<dbReference type="GO" id="GO:0005524">
    <property type="term" value="F:ATP binding"/>
    <property type="evidence" value="ECO:0007669"/>
    <property type="project" value="UniProtKB-UniRule"/>
</dbReference>
<evidence type="ECO:0000256" key="5">
    <source>
        <dbReference type="ARBA" id="ARBA00022741"/>
    </source>
</evidence>
<evidence type="ECO:0000256" key="3">
    <source>
        <dbReference type="ARBA" id="ARBA00022598"/>
    </source>
</evidence>
<dbReference type="EMBL" id="SLXM01000007">
    <property type="protein sequence ID" value="TCP23840.1"/>
    <property type="molecule type" value="Genomic_DNA"/>
</dbReference>
<dbReference type="InterPro" id="IPR041107">
    <property type="entry name" value="Rimk_N"/>
</dbReference>
<sequence length="300" mass="33116">MNIFILSVGEHVYSTKRLYDEAVKRGHDVSIINHLKCSIKLSEGKREIIYFGENIIDEPDVIIPRIGASATRHGAAVVKEFEMHGVLSAARSLGIIRAQNKVRTLQIMNRKGIPIPDTLFSVNPENIKEQIELLGGAPVIIKLQEGTQGMGVMLAESKKSAKSIIDTFYRMNMSILLQEFISESNSEDIRVIVAGDKVITAMKRKGLDDDFRSNIHRGGSGSKVELTEQEKAMAIRAASYLGLPIAGVDLIRSKRGPLLIEVNSTPGLQGVEAYTRINVAEGIIKYLEKKCSTKSSRTKR</sequence>
<keyword evidence="5 10" id="KW-0547">Nucleotide-binding</keyword>
<evidence type="ECO:0000313" key="13">
    <source>
        <dbReference type="Proteomes" id="UP000294564"/>
    </source>
</evidence>
<name>A0A4R2NPX6_9FLAO</name>
<dbReference type="InterPro" id="IPR004666">
    <property type="entry name" value="Rp_bS6_RimK/Lys_biosynth_LsyX"/>
</dbReference>
<proteinExistence type="predicted"/>
<dbReference type="NCBIfam" id="TIGR00768">
    <property type="entry name" value="rimK_fam"/>
    <property type="match status" value="1"/>
</dbReference>
<dbReference type="PANTHER" id="PTHR21621:SF7">
    <property type="entry name" value="RIBOSOMAL PROTEIN BS6--L-GLUTAMATE LIGASE"/>
    <property type="match status" value="1"/>
</dbReference>
<dbReference type="PANTHER" id="PTHR21621">
    <property type="entry name" value="RIBOSOMAL PROTEIN S6 MODIFICATION PROTEIN"/>
    <property type="match status" value="1"/>
</dbReference>
<dbReference type="InterPro" id="IPR013815">
    <property type="entry name" value="ATP_grasp_subdomain_1"/>
</dbReference>
<keyword evidence="13" id="KW-1185">Reference proteome</keyword>
<dbReference type="GO" id="GO:0046872">
    <property type="term" value="F:metal ion binding"/>
    <property type="evidence" value="ECO:0007669"/>
    <property type="project" value="UniProtKB-KW"/>
</dbReference>
<keyword evidence="9" id="KW-0464">Manganese</keyword>
<dbReference type="Proteomes" id="UP000294564">
    <property type="component" value="Unassembled WGS sequence"/>
</dbReference>
<dbReference type="RefSeq" id="WP_132795120.1">
    <property type="nucleotide sequence ID" value="NZ_SLXM01000007.1"/>
</dbReference>
<comment type="caution">
    <text evidence="12">The sequence shown here is derived from an EMBL/GenBank/DDBJ whole genome shotgun (WGS) entry which is preliminary data.</text>
</comment>
<protein>
    <submittedName>
        <fullName evidence="12">SSU ribosomal protein S6P modification protein</fullName>
    </submittedName>
</protein>
<dbReference type="Pfam" id="PF08443">
    <property type="entry name" value="RimK"/>
    <property type="match status" value="1"/>
</dbReference>
<comment type="cofactor">
    <cofactor evidence="1">
        <name>Mn(2+)</name>
        <dbReference type="ChEBI" id="CHEBI:29035"/>
    </cofactor>
</comment>
<dbReference type="AlphaFoldDB" id="A0A4R2NPX6"/>
<dbReference type="GO" id="GO:0005737">
    <property type="term" value="C:cytoplasm"/>
    <property type="evidence" value="ECO:0007669"/>
    <property type="project" value="TreeGrafter"/>
</dbReference>
<dbReference type="Gene3D" id="3.40.50.20">
    <property type="match status" value="1"/>
</dbReference>
<keyword evidence="7" id="KW-0460">Magnesium</keyword>
<evidence type="ECO:0000256" key="2">
    <source>
        <dbReference type="ARBA" id="ARBA00001946"/>
    </source>
</evidence>
<evidence type="ECO:0000256" key="4">
    <source>
        <dbReference type="ARBA" id="ARBA00022723"/>
    </source>
</evidence>
<dbReference type="OrthoDB" id="3865600at2"/>
<evidence type="ECO:0000256" key="6">
    <source>
        <dbReference type="ARBA" id="ARBA00022840"/>
    </source>
</evidence>
<evidence type="ECO:0000259" key="11">
    <source>
        <dbReference type="PROSITE" id="PS50975"/>
    </source>
</evidence>
<evidence type="ECO:0000256" key="1">
    <source>
        <dbReference type="ARBA" id="ARBA00001936"/>
    </source>
</evidence>
<gene>
    <name evidence="12" type="ORF">EV195_1074</name>
</gene>
<dbReference type="GO" id="GO:0009432">
    <property type="term" value="P:SOS response"/>
    <property type="evidence" value="ECO:0007669"/>
    <property type="project" value="TreeGrafter"/>
</dbReference>
<comment type="cofactor">
    <cofactor evidence="2">
        <name>Mg(2+)</name>
        <dbReference type="ChEBI" id="CHEBI:18420"/>
    </cofactor>
</comment>
<evidence type="ECO:0000256" key="10">
    <source>
        <dbReference type="PROSITE-ProRule" id="PRU00409"/>
    </source>
</evidence>
<dbReference type="Gene3D" id="3.30.1490.20">
    <property type="entry name" value="ATP-grasp fold, A domain"/>
    <property type="match status" value="1"/>
</dbReference>
<keyword evidence="6 10" id="KW-0067">ATP-binding</keyword>
<dbReference type="GO" id="GO:0018169">
    <property type="term" value="F:ribosomal S6-glutamic acid ligase activity"/>
    <property type="evidence" value="ECO:0007669"/>
    <property type="project" value="TreeGrafter"/>
</dbReference>
<feature type="domain" description="ATP-grasp" evidence="11">
    <location>
        <begin position="105"/>
        <end position="288"/>
    </location>
</feature>
<accession>A0A4R2NPX6</accession>
<keyword evidence="3" id="KW-0436">Ligase</keyword>
<keyword evidence="4" id="KW-0479">Metal-binding</keyword>
<dbReference type="Gene3D" id="3.30.470.20">
    <property type="entry name" value="ATP-grasp fold, B domain"/>
    <property type="match status" value="1"/>
</dbReference>
<evidence type="ECO:0000256" key="8">
    <source>
        <dbReference type="ARBA" id="ARBA00022917"/>
    </source>
</evidence>
<evidence type="ECO:0000256" key="9">
    <source>
        <dbReference type="ARBA" id="ARBA00023211"/>
    </source>
</evidence>
<dbReference type="PROSITE" id="PS50975">
    <property type="entry name" value="ATP_GRASP"/>
    <property type="match status" value="1"/>
</dbReference>
<keyword evidence="8" id="KW-0648">Protein biosynthesis</keyword>
<dbReference type="InterPro" id="IPR013651">
    <property type="entry name" value="ATP-grasp_RimK-type"/>
</dbReference>
<organism evidence="12 13">
    <name type="scientific">Tenacibaculum skagerrakense</name>
    <dbReference type="NCBI Taxonomy" id="186571"/>
    <lineage>
        <taxon>Bacteria</taxon>
        <taxon>Pseudomonadati</taxon>
        <taxon>Bacteroidota</taxon>
        <taxon>Flavobacteriia</taxon>
        <taxon>Flavobacteriales</taxon>
        <taxon>Flavobacteriaceae</taxon>
        <taxon>Tenacibaculum</taxon>
    </lineage>
</organism>
<evidence type="ECO:0000313" key="12">
    <source>
        <dbReference type="EMBL" id="TCP23840.1"/>
    </source>
</evidence>
<evidence type="ECO:0000256" key="7">
    <source>
        <dbReference type="ARBA" id="ARBA00022842"/>
    </source>
</evidence>
<dbReference type="SUPFAM" id="SSF56059">
    <property type="entry name" value="Glutathione synthetase ATP-binding domain-like"/>
    <property type="match status" value="1"/>
</dbReference>
<dbReference type="GO" id="GO:0006412">
    <property type="term" value="P:translation"/>
    <property type="evidence" value="ECO:0007669"/>
    <property type="project" value="UniProtKB-KW"/>
</dbReference>